<evidence type="ECO:0000256" key="11">
    <source>
        <dbReference type="ARBA" id="ARBA00038377"/>
    </source>
</evidence>
<dbReference type="InterPro" id="IPR057138">
    <property type="entry name" value="EGF_PEAR1L-like"/>
</dbReference>
<evidence type="ECO:0000256" key="9">
    <source>
        <dbReference type="ARBA" id="ARBA00023157"/>
    </source>
</evidence>
<organism evidence="16 17">
    <name type="scientific">Apteryx owenii</name>
    <name type="common">Little spotted kiwi</name>
    <dbReference type="NCBI Taxonomy" id="8824"/>
    <lineage>
        <taxon>Eukaryota</taxon>
        <taxon>Metazoa</taxon>
        <taxon>Chordata</taxon>
        <taxon>Craniata</taxon>
        <taxon>Vertebrata</taxon>
        <taxon>Euteleostomi</taxon>
        <taxon>Archelosauria</taxon>
        <taxon>Archosauria</taxon>
        <taxon>Dinosauria</taxon>
        <taxon>Saurischia</taxon>
        <taxon>Theropoda</taxon>
        <taxon>Coelurosauria</taxon>
        <taxon>Aves</taxon>
        <taxon>Palaeognathae</taxon>
        <taxon>Apterygiformes</taxon>
        <taxon>Apterygidae</taxon>
        <taxon>Apteryx</taxon>
    </lineage>
</organism>
<evidence type="ECO:0000256" key="6">
    <source>
        <dbReference type="ARBA" id="ARBA00022737"/>
    </source>
</evidence>
<dbReference type="CDD" id="cd00055">
    <property type="entry name" value="EGF_Lam"/>
    <property type="match status" value="1"/>
</dbReference>
<keyword evidence="2" id="KW-1003">Cell membrane</keyword>
<keyword evidence="6" id="KW-0677">Repeat</keyword>
<keyword evidence="8" id="KW-0472">Membrane</keyword>
<name>A0A8B9S9H3_APTOW</name>
<keyword evidence="3 12" id="KW-0245">EGF-like domain</keyword>
<dbReference type="GO" id="GO:0005886">
    <property type="term" value="C:plasma membrane"/>
    <property type="evidence" value="ECO:0007669"/>
    <property type="project" value="UniProtKB-SubCell"/>
</dbReference>
<evidence type="ECO:0000256" key="1">
    <source>
        <dbReference type="ARBA" id="ARBA00004162"/>
    </source>
</evidence>
<evidence type="ECO:0008006" key="18">
    <source>
        <dbReference type="Google" id="ProtNLM"/>
    </source>
</evidence>
<feature type="signal peptide" evidence="13">
    <location>
        <begin position="1"/>
        <end position="23"/>
    </location>
</feature>
<evidence type="ECO:0000256" key="13">
    <source>
        <dbReference type="SAM" id="SignalP"/>
    </source>
</evidence>
<evidence type="ECO:0000256" key="12">
    <source>
        <dbReference type="PROSITE-ProRule" id="PRU00076"/>
    </source>
</evidence>
<dbReference type="Pfam" id="PF00053">
    <property type="entry name" value="EGF_laminin"/>
    <property type="match status" value="1"/>
</dbReference>
<evidence type="ECO:0000256" key="7">
    <source>
        <dbReference type="ARBA" id="ARBA00022989"/>
    </source>
</evidence>
<feature type="chain" id="PRO_5034107170" description="Platelet endothelial aggregation receptor 1" evidence="13">
    <location>
        <begin position="24"/>
        <end position="298"/>
    </location>
</feature>
<reference evidence="16" key="2">
    <citation type="submission" date="2025-09" db="UniProtKB">
        <authorList>
            <consortium name="Ensembl"/>
        </authorList>
    </citation>
    <scope>IDENTIFICATION</scope>
</reference>
<dbReference type="InterPro" id="IPR002049">
    <property type="entry name" value="LE_dom"/>
</dbReference>
<dbReference type="InterPro" id="IPR011489">
    <property type="entry name" value="EMI_domain"/>
</dbReference>
<evidence type="ECO:0000259" key="14">
    <source>
        <dbReference type="PROSITE" id="PS50026"/>
    </source>
</evidence>
<dbReference type="PRINTS" id="PR00011">
    <property type="entry name" value="EGFLAMININ"/>
</dbReference>
<dbReference type="Gene3D" id="2.170.300.10">
    <property type="entry name" value="Tie2 ligand-binding domain superfamily"/>
    <property type="match status" value="1"/>
</dbReference>
<dbReference type="Gene3D" id="2.10.25.10">
    <property type="entry name" value="Laminin"/>
    <property type="match status" value="2"/>
</dbReference>
<dbReference type="PROSITE" id="PS00022">
    <property type="entry name" value="EGF_1"/>
    <property type="match status" value="2"/>
</dbReference>
<dbReference type="InterPro" id="IPR052485">
    <property type="entry name" value="MEGF_diff_regulators"/>
</dbReference>
<keyword evidence="9 12" id="KW-1015">Disulfide bond</keyword>
<dbReference type="Ensembl" id="ENSAOWT00000019179.1">
    <property type="protein sequence ID" value="ENSAOWP00000016890.1"/>
    <property type="gene ID" value="ENSAOWG00000011533.1"/>
</dbReference>
<feature type="disulfide bond" evidence="12">
    <location>
        <begin position="195"/>
        <end position="204"/>
    </location>
</feature>
<dbReference type="PROSITE" id="PS01186">
    <property type="entry name" value="EGF_2"/>
    <property type="match status" value="1"/>
</dbReference>
<comment type="subcellular location">
    <subcellularLocation>
        <location evidence="1">Cell membrane</location>
        <topology evidence="1">Single-pass membrane protein</topology>
    </subcellularLocation>
</comment>
<dbReference type="InterPro" id="IPR000742">
    <property type="entry name" value="EGF"/>
</dbReference>
<evidence type="ECO:0000256" key="5">
    <source>
        <dbReference type="ARBA" id="ARBA00022729"/>
    </source>
</evidence>
<feature type="disulfide bond" evidence="12">
    <location>
        <begin position="152"/>
        <end position="161"/>
    </location>
</feature>
<accession>A0A8B9S9H3</accession>
<comment type="caution">
    <text evidence="12">Lacks conserved residue(s) required for the propagation of feature annotation.</text>
</comment>
<feature type="domain" description="EGF-like" evidence="14">
    <location>
        <begin position="175"/>
        <end position="205"/>
    </location>
</feature>
<feature type="domain" description="EGF-like" evidence="14">
    <location>
        <begin position="132"/>
        <end position="162"/>
    </location>
</feature>
<evidence type="ECO:0000313" key="17">
    <source>
        <dbReference type="Proteomes" id="UP000694424"/>
    </source>
</evidence>
<evidence type="ECO:0000256" key="4">
    <source>
        <dbReference type="ARBA" id="ARBA00022692"/>
    </source>
</evidence>
<evidence type="ECO:0000259" key="15">
    <source>
        <dbReference type="PROSITE" id="PS51041"/>
    </source>
</evidence>
<evidence type="ECO:0000313" key="16">
    <source>
        <dbReference type="Ensembl" id="ENSAOWP00000016890.1"/>
    </source>
</evidence>
<dbReference type="SMART" id="SM00181">
    <property type="entry name" value="EGF"/>
    <property type="match status" value="4"/>
</dbReference>
<comment type="similarity">
    <text evidence="11">Belongs to the MEGF family.</text>
</comment>
<sequence length="298" mass="32471">MALRAAALALHACLLAALHPSDPNVCSYWERESPRITVGGGLERGVQATRPPVPTGRIAYRTAYRQAVRTDYRRRYHCCLGYYESRDACVPRCTHECVHGRCVAPDRCQCEPGWRGICSTPCPPGRFGPDCRGECRCHNGGSCDPVSGQCQCAPGFTGEQCREQCPAGKYGQDCRESCDCANGGRCYHVDGACLCEAGFLGGRCEERRCLEGLYGLRCENRCLCHPQHSQSCAAGWRGPRCRQPCLNGTFGSGCSQQCSCAHAAGCDPVTGTCHCLPGWTERDVPVRPGQDRAPLRAW</sequence>
<keyword evidence="10" id="KW-0325">Glycoprotein</keyword>
<keyword evidence="4" id="KW-0812">Transmembrane</keyword>
<protein>
    <recommendedName>
        <fullName evidence="18">Platelet endothelial aggregation receptor 1</fullName>
    </recommendedName>
</protein>
<dbReference type="AlphaFoldDB" id="A0A8B9S9H3"/>
<dbReference type="PROSITE" id="PS51041">
    <property type="entry name" value="EMI"/>
    <property type="match status" value="1"/>
</dbReference>
<dbReference type="PANTHER" id="PTHR24052">
    <property type="entry name" value="DELTA-RELATED"/>
    <property type="match status" value="1"/>
</dbReference>
<evidence type="ECO:0000256" key="8">
    <source>
        <dbReference type="ARBA" id="ARBA00023136"/>
    </source>
</evidence>
<reference evidence="16" key="1">
    <citation type="submission" date="2025-08" db="UniProtKB">
        <authorList>
            <consortium name="Ensembl"/>
        </authorList>
    </citation>
    <scope>IDENTIFICATION</scope>
</reference>
<dbReference type="PROSITE" id="PS50026">
    <property type="entry name" value="EGF_3"/>
    <property type="match status" value="2"/>
</dbReference>
<evidence type="ECO:0000256" key="10">
    <source>
        <dbReference type="ARBA" id="ARBA00023180"/>
    </source>
</evidence>
<dbReference type="Pfam" id="PF23301">
    <property type="entry name" value="EGF_PEAR1L"/>
    <property type="match status" value="1"/>
</dbReference>
<dbReference type="SMART" id="SM00180">
    <property type="entry name" value="EGF_Lam"/>
    <property type="match status" value="2"/>
</dbReference>
<keyword evidence="17" id="KW-1185">Reference proteome</keyword>
<dbReference type="Proteomes" id="UP000694424">
    <property type="component" value="Unplaced"/>
</dbReference>
<proteinExistence type="inferred from homology"/>
<keyword evidence="5 13" id="KW-0732">Signal</keyword>
<feature type="domain" description="EMI" evidence="15">
    <location>
        <begin position="22"/>
        <end position="91"/>
    </location>
</feature>
<evidence type="ECO:0000256" key="2">
    <source>
        <dbReference type="ARBA" id="ARBA00022475"/>
    </source>
</evidence>
<evidence type="ECO:0000256" key="3">
    <source>
        <dbReference type="ARBA" id="ARBA00022536"/>
    </source>
</evidence>
<keyword evidence="7" id="KW-1133">Transmembrane helix</keyword>
<dbReference type="PANTHER" id="PTHR24052:SF12">
    <property type="entry name" value="PLATELET ENDOTHELIAL AGGREGATION RECEPTOR 1"/>
    <property type="match status" value="1"/>
</dbReference>